<proteinExistence type="predicted"/>
<sequence>MKVLVSGGTGLVGRYVVEELLAAGYQVIVGGRRAPLPRLFSRPVEFAALSLDPDKDQIDVFDDAYFFVHAAFSHVPGKYRGGEGDDPKTFHRLNLDGTVRLFEAAKRAGTRRCVFLSSRAAYGEHSEATELTETMLAKPETLYGQVKLDAERALAHLSTPGFAGVSLRVTGVYGDLSPNKWDGLIADYLAGRSVAARVGTEVHGRDLGRAVRLMLETESTRISGEVFNVSDMSVDTRDILSPIRRETGCRHALPAPADSAALNPMNTAKIRALGWAPGGAPLFDETMQRLAVALPESQRHRSTQV</sequence>
<dbReference type="InterPro" id="IPR050177">
    <property type="entry name" value="Lipid_A_modif_metabolic_enz"/>
</dbReference>
<dbReference type="InterPro" id="IPR001509">
    <property type="entry name" value="Epimerase_deHydtase"/>
</dbReference>
<dbReference type="AlphaFoldDB" id="A0A154IL38"/>
<reference evidence="2" key="1">
    <citation type="submission" date="2016-03" db="EMBL/GenBank/DDBJ databases">
        <title>Microsymbionts genomes from the relict species Vavilovia formosa.</title>
        <authorList>
            <person name="Chirak E."/>
            <person name="Kimeklis A."/>
            <person name="Kopat V."/>
            <person name="Andronov E."/>
        </authorList>
    </citation>
    <scope>NUCLEOTIDE SEQUENCE [LARGE SCALE GENOMIC DNA]</scope>
    <source>
        <strain evidence="2">Vaf12</strain>
    </source>
</reference>
<dbReference type="InterPro" id="IPR036291">
    <property type="entry name" value="NAD(P)-bd_dom_sf"/>
</dbReference>
<comment type="caution">
    <text evidence="2">The sequence shown here is derived from an EMBL/GenBank/DDBJ whole genome shotgun (WGS) entry which is preliminary data.</text>
</comment>
<name>A0A154IL38_RHILE</name>
<dbReference type="PANTHER" id="PTHR43245">
    <property type="entry name" value="BIFUNCTIONAL POLYMYXIN RESISTANCE PROTEIN ARNA"/>
    <property type="match status" value="1"/>
</dbReference>
<dbReference type="SUPFAM" id="SSF51735">
    <property type="entry name" value="NAD(P)-binding Rossmann-fold domains"/>
    <property type="match status" value="1"/>
</dbReference>
<dbReference type="Gene3D" id="3.40.50.720">
    <property type="entry name" value="NAD(P)-binding Rossmann-like Domain"/>
    <property type="match status" value="1"/>
</dbReference>
<dbReference type="RefSeq" id="WP_062941472.1">
    <property type="nucleotide sequence ID" value="NZ_CP171844.1"/>
</dbReference>
<dbReference type="CDD" id="cd08946">
    <property type="entry name" value="SDR_e"/>
    <property type="match status" value="1"/>
</dbReference>
<dbReference type="EMBL" id="LVYU01000081">
    <property type="protein sequence ID" value="KZB01146.1"/>
    <property type="molecule type" value="Genomic_DNA"/>
</dbReference>
<accession>A0A154IL38</accession>
<evidence type="ECO:0000313" key="2">
    <source>
        <dbReference type="EMBL" id="KZB01146.1"/>
    </source>
</evidence>
<evidence type="ECO:0000259" key="1">
    <source>
        <dbReference type="Pfam" id="PF01370"/>
    </source>
</evidence>
<organism evidence="2">
    <name type="scientific">Rhizobium leguminosarum</name>
    <dbReference type="NCBI Taxonomy" id="384"/>
    <lineage>
        <taxon>Bacteria</taxon>
        <taxon>Pseudomonadati</taxon>
        <taxon>Pseudomonadota</taxon>
        <taxon>Alphaproteobacteria</taxon>
        <taxon>Hyphomicrobiales</taxon>
        <taxon>Rhizobiaceae</taxon>
        <taxon>Rhizobium/Agrobacterium group</taxon>
        <taxon>Rhizobium</taxon>
    </lineage>
</organism>
<feature type="domain" description="NAD-dependent epimerase/dehydratase" evidence="1">
    <location>
        <begin position="3"/>
        <end position="229"/>
    </location>
</feature>
<gene>
    <name evidence="2" type="ORF">A4A59_14165</name>
</gene>
<dbReference type="Pfam" id="PF01370">
    <property type="entry name" value="Epimerase"/>
    <property type="match status" value="1"/>
</dbReference>
<protein>
    <submittedName>
        <fullName evidence="2">UDP-glucose 4-epimerase</fullName>
    </submittedName>
</protein>